<name>A0ABQ8LC67_LABRO</name>
<keyword evidence="2" id="KW-1185">Reference proteome</keyword>
<reference evidence="1 2" key="1">
    <citation type="submission" date="2022-01" db="EMBL/GenBank/DDBJ databases">
        <title>A high-quality chromosome-level genome assembly of rohu carp, Labeo rohita.</title>
        <authorList>
            <person name="Arick M.A. II"/>
            <person name="Hsu C.-Y."/>
            <person name="Magbanua Z."/>
            <person name="Pechanova O."/>
            <person name="Grover C."/>
            <person name="Miller E."/>
            <person name="Thrash A."/>
            <person name="Ezzel L."/>
            <person name="Alam S."/>
            <person name="Benzie J."/>
            <person name="Hamilton M."/>
            <person name="Karsi A."/>
            <person name="Lawrence M.L."/>
            <person name="Peterson D.G."/>
        </authorList>
    </citation>
    <scope>NUCLEOTIDE SEQUENCE [LARGE SCALE GENOMIC DNA]</scope>
    <source>
        <strain evidence="2">BAU-BD-2019</strain>
        <tissue evidence="1">Blood</tissue>
    </source>
</reference>
<dbReference type="EMBL" id="JACTAM010000301">
    <property type="protein sequence ID" value="KAI2647502.1"/>
    <property type="molecule type" value="Genomic_DNA"/>
</dbReference>
<dbReference type="Gene3D" id="3.30.565.10">
    <property type="entry name" value="Histidine kinase-like ATPase, C-terminal domain"/>
    <property type="match status" value="1"/>
</dbReference>
<gene>
    <name evidence="1" type="ORF">H4Q32_024533</name>
</gene>
<protein>
    <submittedName>
        <fullName evidence="1">Heat shock protein 75 kDa, mitochondrial</fullName>
    </submittedName>
</protein>
<dbReference type="InterPro" id="IPR036890">
    <property type="entry name" value="HATPase_C_sf"/>
</dbReference>
<accession>A0ABQ8LC67</accession>
<dbReference type="SUPFAM" id="SSF55874">
    <property type="entry name" value="ATPase domain of HSP90 chaperone/DNA topoisomerase II/histidine kinase"/>
    <property type="match status" value="1"/>
</dbReference>
<keyword evidence="1" id="KW-0346">Stress response</keyword>
<evidence type="ECO:0000313" key="2">
    <source>
        <dbReference type="Proteomes" id="UP000830375"/>
    </source>
</evidence>
<proteinExistence type="predicted"/>
<organism evidence="1 2">
    <name type="scientific">Labeo rohita</name>
    <name type="common">Indian major carp</name>
    <name type="synonym">Cyprinus rohita</name>
    <dbReference type="NCBI Taxonomy" id="84645"/>
    <lineage>
        <taxon>Eukaryota</taxon>
        <taxon>Metazoa</taxon>
        <taxon>Chordata</taxon>
        <taxon>Craniata</taxon>
        <taxon>Vertebrata</taxon>
        <taxon>Euteleostomi</taxon>
        <taxon>Actinopterygii</taxon>
        <taxon>Neopterygii</taxon>
        <taxon>Teleostei</taxon>
        <taxon>Ostariophysi</taxon>
        <taxon>Cypriniformes</taxon>
        <taxon>Cyprinidae</taxon>
        <taxon>Labeoninae</taxon>
        <taxon>Labeonini</taxon>
        <taxon>Labeo</taxon>
    </lineage>
</organism>
<comment type="caution">
    <text evidence="1">The sequence shown here is derived from an EMBL/GenBank/DDBJ whole genome shotgun (WGS) entry which is preliminary data.</text>
</comment>
<dbReference type="Proteomes" id="UP000830375">
    <property type="component" value="Unassembled WGS sequence"/>
</dbReference>
<sequence>MRWRNCGTYTAPMEIHLQTDDAKGTFTIQRRSSSSIIGQFGVGFYSAVMVADKVDLYSQSAEPGTPGYKWSSDR</sequence>
<evidence type="ECO:0000313" key="1">
    <source>
        <dbReference type="EMBL" id="KAI2647502.1"/>
    </source>
</evidence>